<evidence type="ECO:0000313" key="11">
    <source>
        <dbReference type="RefSeq" id="XP_052746312.1"/>
    </source>
</evidence>
<evidence type="ECO:0000313" key="10">
    <source>
        <dbReference type="Proteomes" id="UP001652582"/>
    </source>
</evidence>
<dbReference type="InterPro" id="IPR006612">
    <property type="entry name" value="THAP_Znf"/>
</dbReference>
<feature type="compositionally biased region" description="Basic and acidic residues" evidence="7">
    <location>
        <begin position="671"/>
        <end position="684"/>
    </location>
</feature>
<evidence type="ECO:0000256" key="1">
    <source>
        <dbReference type="ARBA" id="ARBA00022723"/>
    </source>
</evidence>
<dbReference type="SMART" id="SM00868">
    <property type="entry name" value="zf-AD"/>
    <property type="match status" value="1"/>
</dbReference>
<feature type="region of interest" description="Disordered" evidence="7">
    <location>
        <begin position="349"/>
        <end position="389"/>
    </location>
</feature>
<evidence type="ECO:0000256" key="7">
    <source>
        <dbReference type="SAM" id="MobiDB-lite"/>
    </source>
</evidence>
<evidence type="ECO:0000259" key="8">
    <source>
        <dbReference type="PROSITE" id="PS50950"/>
    </source>
</evidence>
<feature type="domain" description="ZAD" evidence="9">
    <location>
        <begin position="197"/>
        <end position="267"/>
    </location>
</feature>
<sequence length="741" mass="84594">MVKCAVVACTNKSQIKVAGISFHKFPKNQNLRQKWLNSINRPNFKPSRCSCICSDHFKKDEINLTLCFPRLKDNACPSILESKMSRQSQRKFEMRCCVPLCKNDADTIPKNSDISFHMFPESTELRKFWLEALDLTDWFEKDVNTAINSVVCSEHFSSADIYSTKSGFRKLRIGAVPLVIQESLDDDTLAEVPEQLKICRICLDTDCKMFSMNQYKLEEVYQNMTGFSMGEDERVSQTFCVECAHRLVTFDKFREKSLQADLLLSELLKKTKSVLFQSLKEEVMKIDRKNFGLTSNLGEKLLSYDAFDLYIQEDTQIEPNIECETYDDQDNISKKENYTVYFDKSDANVQTEGTPTKNIKQNTPNVSVGAKQQATSKSNASQTPNTTAKSIVHQTTTKTNKSNVLTQMTTKNETHTVSTPKTKNTQIKQLQPIVNRNVKPYQPIHTPQKNMKTYKNVKRLAEIENPVVVKQEVVTENNESMQVDYIPVIDVVIDNKFKIVRKEDLLLKNAQLVIANKQTPNKDGDGNRAIVNDNHNTPVGNNPNLNNSVVKEKKVLPIMKGDRIIMPNENKDNEENQTEMPILQTILTQKASKTQENADKSKSVEIEIPDINDDGNNTSDTYEVPVTGYVEQEYYEESIVETVNSDYLDLHSEDDELLNIKREVEQIVKEERDMTGVSDIKEDPELWDEDNNEDNEDNEPVDDSWGQDDFSEEEENEEEENSEDGENGGNGKLQSSEEAQP</sequence>
<keyword evidence="4 5" id="KW-0238">DNA-binding</keyword>
<dbReference type="SMART" id="SM00980">
    <property type="entry name" value="THAP"/>
    <property type="match status" value="2"/>
</dbReference>
<evidence type="ECO:0000256" key="5">
    <source>
        <dbReference type="PROSITE-ProRule" id="PRU00309"/>
    </source>
</evidence>
<feature type="binding site" evidence="6">
    <location>
        <position position="199"/>
    </location>
    <ligand>
        <name>Zn(2+)</name>
        <dbReference type="ChEBI" id="CHEBI:29105"/>
    </ligand>
</feature>
<dbReference type="PROSITE" id="PS51915">
    <property type="entry name" value="ZAD"/>
    <property type="match status" value="1"/>
</dbReference>
<gene>
    <name evidence="11" type="primary">LOC128199693</name>
</gene>
<dbReference type="PANTHER" id="PTHR46600">
    <property type="entry name" value="THAP DOMAIN-CONTAINING"/>
    <property type="match status" value="1"/>
</dbReference>
<dbReference type="Pfam" id="PF07776">
    <property type="entry name" value="zf-AD"/>
    <property type="match status" value="1"/>
</dbReference>
<dbReference type="SMART" id="SM00692">
    <property type="entry name" value="DM3"/>
    <property type="match status" value="2"/>
</dbReference>
<dbReference type="Gene3D" id="6.20.210.20">
    <property type="entry name" value="THAP domain"/>
    <property type="match status" value="2"/>
</dbReference>
<keyword evidence="3 6" id="KW-0862">Zinc</keyword>
<keyword evidence="2 5" id="KW-0863">Zinc-finger</keyword>
<dbReference type="InterPro" id="IPR038441">
    <property type="entry name" value="THAP_Znf_sf"/>
</dbReference>
<feature type="compositionally biased region" description="Polar residues" evidence="7">
    <location>
        <begin position="732"/>
        <end position="741"/>
    </location>
</feature>
<evidence type="ECO:0000256" key="4">
    <source>
        <dbReference type="ARBA" id="ARBA00023125"/>
    </source>
</evidence>
<keyword evidence="1 6" id="KW-0479">Metal-binding</keyword>
<dbReference type="PROSITE" id="PS50950">
    <property type="entry name" value="ZF_THAP"/>
    <property type="match status" value="2"/>
</dbReference>
<dbReference type="GeneID" id="128199693"/>
<reference evidence="11" key="1">
    <citation type="submission" date="2025-08" db="UniProtKB">
        <authorList>
            <consortium name="RefSeq"/>
        </authorList>
    </citation>
    <scope>IDENTIFICATION</scope>
</reference>
<feature type="domain" description="THAP-type" evidence="8">
    <location>
        <begin position="92"/>
        <end position="180"/>
    </location>
</feature>
<feature type="domain" description="THAP-type" evidence="8">
    <location>
        <begin position="1"/>
        <end position="80"/>
    </location>
</feature>
<keyword evidence="10" id="KW-1185">Reference proteome</keyword>
<evidence type="ECO:0000256" key="2">
    <source>
        <dbReference type="ARBA" id="ARBA00022771"/>
    </source>
</evidence>
<evidence type="ECO:0000256" key="3">
    <source>
        <dbReference type="ARBA" id="ARBA00022833"/>
    </source>
</evidence>
<protein>
    <submittedName>
        <fullName evidence="11">Protein PFC0760c-like isoform X1</fullName>
    </submittedName>
</protein>
<proteinExistence type="predicted"/>
<feature type="binding site" evidence="6">
    <location>
        <position position="240"/>
    </location>
    <ligand>
        <name>Zn(2+)</name>
        <dbReference type="ChEBI" id="CHEBI:29105"/>
    </ligand>
</feature>
<dbReference type="PANTHER" id="PTHR46600:SF11">
    <property type="entry name" value="THAP DOMAIN-CONTAINING PROTEIN 10"/>
    <property type="match status" value="1"/>
</dbReference>
<organism evidence="10 11">
    <name type="scientific">Bicyclus anynana</name>
    <name type="common">Squinting bush brown butterfly</name>
    <dbReference type="NCBI Taxonomy" id="110368"/>
    <lineage>
        <taxon>Eukaryota</taxon>
        <taxon>Metazoa</taxon>
        <taxon>Ecdysozoa</taxon>
        <taxon>Arthropoda</taxon>
        <taxon>Hexapoda</taxon>
        <taxon>Insecta</taxon>
        <taxon>Pterygota</taxon>
        <taxon>Neoptera</taxon>
        <taxon>Endopterygota</taxon>
        <taxon>Lepidoptera</taxon>
        <taxon>Glossata</taxon>
        <taxon>Ditrysia</taxon>
        <taxon>Papilionoidea</taxon>
        <taxon>Nymphalidae</taxon>
        <taxon>Satyrinae</taxon>
        <taxon>Satyrini</taxon>
        <taxon>Mycalesina</taxon>
        <taxon>Bicyclus</taxon>
    </lineage>
</organism>
<evidence type="ECO:0000256" key="6">
    <source>
        <dbReference type="PROSITE-ProRule" id="PRU01263"/>
    </source>
</evidence>
<dbReference type="Proteomes" id="UP001652582">
    <property type="component" value="Chromosome 27"/>
</dbReference>
<feature type="compositionally biased region" description="Acidic residues" evidence="7">
    <location>
        <begin position="685"/>
        <end position="726"/>
    </location>
</feature>
<dbReference type="Pfam" id="PF05485">
    <property type="entry name" value="THAP"/>
    <property type="match status" value="2"/>
</dbReference>
<dbReference type="InterPro" id="IPR012934">
    <property type="entry name" value="Znf_AD"/>
</dbReference>
<accession>A0ABM3M5H4</accession>
<feature type="binding site" evidence="6">
    <location>
        <position position="243"/>
    </location>
    <ligand>
        <name>Zn(2+)</name>
        <dbReference type="ChEBI" id="CHEBI:29105"/>
    </ligand>
</feature>
<dbReference type="SUPFAM" id="SSF57716">
    <property type="entry name" value="Glucocorticoid receptor-like (DNA-binding domain)"/>
    <property type="match status" value="3"/>
</dbReference>
<evidence type="ECO:0000259" key="9">
    <source>
        <dbReference type="PROSITE" id="PS51915"/>
    </source>
</evidence>
<feature type="binding site" evidence="6">
    <location>
        <position position="202"/>
    </location>
    <ligand>
        <name>Zn(2+)</name>
        <dbReference type="ChEBI" id="CHEBI:29105"/>
    </ligand>
</feature>
<feature type="region of interest" description="Disordered" evidence="7">
    <location>
        <begin position="671"/>
        <end position="741"/>
    </location>
</feature>
<dbReference type="InterPro" id="IPR026516">
    <property type="entry name" value="THAP1/10"/>
</dbReference>
<dbReference type="RefSeq" id="XP_052746312.1">
    <property type="nucleotide sequence ID" value="XM_052890352.1"/>
</dbReference>
<name>A0ABM3M5H4_BICAN</name>